<dbReference type="InterPro" id="IPR011029">
    <property type="entry name" value="DEATH-like_dom_sf"/>
</dbReference>
<feature type="region of interest" description="Disordered" evidence="3">
    <location>
        <begin position="353"/>
        <end position="375"/>
    </location>
</feature>
<dbReference type="PANTHER" id="PTHR48169:SF7">
    <property type="entry name" value="CASPASE 10"/>
    <property type="match status" value="1"/>
</dbReference>
<feature type="coiled-coil region" evidence="2">
    <location>
        <begin position="596"/>
        <end position="652"/>
    </location>
</feature>
<evidence type="ECO:0000313" key="6">
    <source>
        <dbReference type="Proteomes" id="UP001159427"/>
    </source>
</evidence>
<dbReference type="Pfam" id="PF01335">
    <property type="entry name" value="DED"/>
    <property type="match status" value="2"/>
</dbReference>
<dbReference type="InterPro" id="IPR001875">
    <property type="entry name" value="DED_dom"/>
</dbReference>
<gene>
    <name evidence="5" type="ORF">PEVE_00037880</name>
</gene>
<evidence type="ECO:0000259" key="4">
    <source>
        <dbReference type="PROSITE" id="PS50168"/>
    </source>
</evidence>
<dbReference type="SMART" id="SM00031">
    <property type="entry name" value="DED"/>
    <property type="match status" value="1"/>
</dbReference>
<dbReference type="PROSITE" id="PS50168">
    <property type="entry name" value="DED"/>
    <property type="match status" value="2"/>
</dbReference>
<evidence type="ECO:0000256" key="2">
    <source>
        <dbReference type="SAM" id="Coils"/>
    </source>
</evidence>
<dbReference type="PANTHER" id="PTHR48169">
    <property type="entry name" value="DED DOMAIN-CONTAINING PROTEIN"/>
    <property type="match status" value="1"/>
</dbReference>
<evidence type="ECO:0000256" key="1">
    <source>
        <dbReference type="ARBA" id="ARBA00022703"/>
    </source>
</evidence>
<protein>
    <recommendedName>
        <fullName evidence="4">DED domain-containing protein</fullName>
    </recommendedName>
</protein>
<feature type="compositionally biased region" description="Polar residues" evidence="3">
    <location>
        <begin position="355"/>
        <end position="365"/>
    </location>
</feature>
<evidence type="ECO:0000256" key="3">
    <source>
        <dbReference type="SAM" id="MobiDB-lite"/>
    </source>
</evidence>
<keyword evidence="6" id="KW-1185">Reference proteome</keyword>
<name>A0ABN8LQW7_9CNID</name>
<evidence type="ECO:0000313" key="5">
    <source>
        <dbReference type="EMBL" id="CAH3017469.1"/>
    </source>
</evidence>
<keyword evidence="1" id="KW-0053">Apoptosis</keyword>
<sequence length="772" mass="88808">MSAIEYNDLLFKVSQRLNELNVDRRLLVMCRGKLAPCSEEHLTDVLQLFWALEEKEYLGPDRLGVLKDVIGGLEEWSLLENVEKFETKRKEYHSLLEQIIQALDELNDVEQLVSICKGKISDERQGNIRDVRSLFQELKNNSCLEINRLDILKEILIQTDKRDLLEKVEEFEERRNREHKSERRAARLAAIVSSASGNLTGVLTIKTVFKVAAGGIVIASAFELLRRGSSYDQLVTAISTCVLPAGAKLVQITEGSVNLKVQAEHISALDTLWSLYKDGTLKEGLEDLFITDEVTEIAGGEQVELIVTIDEQEYNKARKELSMEAQRGPVDEREEWQEKLAYIQSYLEQSKDSDSYSVTTETSDSGMAESRVAPSELGMEETSDSIFNLCLKDVSKAVTSELTCRLGTDPFALQRFYQSFGLDPVKLLPESLEEFFPDTPIKLLRDVFDELQLYDLVELLDKVKPRTLRPVFPLKEIRKALNAANRPTKFYSKAEVFIIKFSESVAADYNVLSFTSFLKALNSKSNITTVTSRNLAKTLRTFKETKKMVEEEDRKANTKETKLKELLDKRVPFSWYKHKSPRLTLSVGRNSNEHLLKAFYKEEQEMRKELENVIKQREQWTKEIKPKIEKEIKQKEEELQRENEKFQMAVCDVMDKWMCQASDEGEESTLYVVLFMENLTIRYDEVRELLKRTRRCLREKFASIPNTKLVISSNTWSSWGDGNIPQETLEVRLSESERDLILESLADIRLNFGVPRSTKDCIYQEDSPASTF</sequence>
<feature type="domain" description="DED" evidence="4">
    <location>
        <begin position="91"/>
        <end position="170"/>
    </location>
</feature>
<accession>A0ABN8LQW7</accession>
<proteinExistence type="predicted"/>
<organism evidence="5 6">
    <name type="scientific">Porites evermanni</name>
    <dbReference type="NCBI Taxonomy" id="104178"/>
    <lineage>
        <taxon>Eukaryota</taxon>
        <taxon>Metazoa</taxon>
        <taxon>Cnidaria</taxon>
        <taxon>Anthozoa</taxon>
        <taxon>Hexacorallia</taxon>
        <taxon>Scleractinia</taxon>
        <taxon>Fungiina</taxon>
        <taxon>Poritidae</taxon>
        <taxon>Porites</taxon>
    </lineage>
</organism>
<dbReference type="Proteomes" id="UP001159427">
    <property type="component" value="Unassembled WGS sequence"/>
</dbReference>
<dbReference type="SUPFAM" id="SSF47986">
    <property type="entry name" value="DEATH domain"/>
    <property type="match status" value="2"/>
</dbReference>
<feature type="domain" description="DED" evidence="4">
    <location>
        <begin position="5"/>
        <end position="84"/>
    </location>
</feature>
<dbReference type="EMBL" id="CALNXI010000063">
    <property type="protein sequence ID" value="CAH3017469.1"/>
    <property type="molecule type" value="Genomic_DNA"/>
</dbReference>
<dbReference type="Gene3D" id="1.10.533.10">
    <property type="entry name" value="Death Domain, Fas"/>
    <property type="match status" value="2"/>
</dbReference>
<comment type="caution">
    <text evidence="5">The sequence shown here is derived from an EMBL/GenBank/DDBJ whole genome shotgun (WGS) entry which is preliminary data.</text>
</comment>
<reference evidence="5 6" key="1">
    <citation type="submission" date="2022-05" db="EMBL/GenBank/DDBJ databases">
        <authorList>
            <consortium name="Genoscope - CEA"/>
            <person name="William W."/>
        </authorList>
    </citation>
    <scope>NUCLEOTIDE SEQUENCE [LARGE SCALE GENOMIC DNA]</scope>
</reference>
<keyword evidence="2" id="KW-0175">Coiled coil</keyword>